<dbReference type="EMBL" id="JAHHIF010000003">
    <property type="protein sequence ID" value="MBW4543355.1"/>
    <property type="molecule type" value="Genomic_DNA"/>
</dbReference>
<evidence type="ECO:0000313" key="1">
    <source>
        <dbReference type="EMBL" id="MBW4543355.1"/>
    </source>
</evidence>
<dbReference type="Pfam" id="PF11209">
    <property type="entry name" value="LmeA"/>
    <property type="match status" value="1"/>
</dbReference>
<reference evidence="1" key="1">
    <citation type="submission" date="2021-05" db="EMBL/GenBank/DDBJ databases">
        <authorList>
            <person name="Pietrasiak N."/>
            <person name="Ward R."/>
            <person name="Stajich J.E."/>
            <person name="Kurbessoian T."/>
        </authorList>
    </citation>
    <scope>NUCLEOTIDE SEQUENCE</scope>
    <source>
        <strain evidence="1">CPER-KK1</strain>
    </source>
</reference>
<reference evidence="1" key="2">
    <citation type="journal article" date="2022" name="Microbiol. Resour. Announc.">
        <title>Metagenome Sequencing to Explore Phylogenomics of Terrestrial Cyanobacteria.</title>
        <authorList>
            <person name="Ward R.D."/>
            <person name="Stajich J.E."/>
            <person name="Johansen J.R."/>
            <person name="Huntemann M."/>
            <person name="Clum A."/>
            <person name="Foster B."/>
            <person name="Foster B."/>
            <person name="Roux S."/>
            <person name="Palaniappan K."/>
            <person name="Varghese N."/>
            <person name="Mukherjee S."/>
            <person name="Reddy T.B.K."/>
            <person name="Daum C."/>
            <person name="Copeland A."/>
            <person name="Chen I.A."/>
            <person name="Ivanova N.N."/>
            <person name="Kyrpides N.C."/>
            <person name="Shapiro N."/>
            <person name="Eloe-Fadrosh E.A."/>
            <person name="Pietrasiak N."/>
        </authorList>
    </citation>
    <scope>NUCLEOTIDE SEQUENCE</scope>
    <source>
        <strain evidence="1">CPER-KK1</strain>
    </source>
</reference>
<dbReference type="AlphaFoldDB" id="A0A951PGI4"/>
<gene>
    <name evidence="1" type="ORF">KME25_02740</name>
</gene>
<organism evidence="1 2">
    <name type="scientific">Symplocastrum torsivum CPER-KK1</name>
    <dbReference type="NCBI Taxonomy" id="450513"/>
    <lineage>
        <taxon>Bacteria</taxon>
        <taxon>Bacillati</taxon>
        <taxon>Cyanobacteriota</taxon>
        <taxon>Cyanophyceae</taxon>
        <taxon>Oscillatoriophycideae</taxon>
        <taxon>Oscillatoriales</taxon>
        <taxon>Microcoleaceae</taxon>
        <taxon>Symplocastrum</taxon>
    </lineage>
</organism>
<sequence length="261" mass="28679">MEFLTILLSGLLAGVSPVGLVIDKVIESNFRSRLNKVEQLQVRVDNTPSYQALQGKVEKVRIAGRGLWVTPNVRIEALEMETDPINIDFQRLRRGNEESPRASFRQPVQAGLRLVLAEADLNQTLQSPTVTARLRAIAGQLLGGSAERYEFLNPRVDLLANDRIRFQVEVQETNAELLAITVESGLNIIAGRSLQLIEPSVSINGRVLPPQLVGGFAGGIGNRFNLRTLEDAGITARLLELDINADELELAAFVRVDPPSQ</sequence>
<comment type="caution">
    <text evidence="1">The sequence shown here is derived from an EMBL/GenBank/DDBJ whole genome shotgun (WGS) entry which is preliminary data.</text>
</comment>
<dbReference type="InterPro" id="IPR021373">
    <property type="entry name" value="DUF2993"/>
</dbReference>
<protein>
    <submittedName>
        <fullName evidence="1">DUF2993 domain-containing protein</fullName>
    </submittedName>
</protein>
<proteinExistence type="predicted"/>
<evidence type="ECO:0000313" key="2">
    <source>
        <dbReference type="Proteomes" id="UP000753908"/>
    </source>
</evidence>
<dbReference type="Proteomes" id="UP000753908">
    <property type="component" value="Unassembled WGS sequence"/>
</dbReference>
<accession>A0A951PGI4</accession>
<name>A0A951PGI4_9CYAN</name>